<evidence type="ECO:0000313" key="2">
    <source>
        <dbReference type="EMBL" id="PPA70209.1"/>
    </source>
</evidence>
<accession>A0A2S5GB38</accession>
<evidence type="ECO:0000256" key="1">
    <source>
        <dbReference type="SAM" id="SignalP"/>
    </source>
</evidence>
<evidence type="ECO:0000313" key="3">
    <source>
        <dbReference type="Proteomes" id="UP000239047"/>
    </source>
</evidence>
<feature type="chain" id="PRO_5039674458" evidence="1">
    <location>
        <begin position="18"/>
        <end position="78"/>
    </location>
</feature>
<name>A0A2S5GB38_9BACL</name>
<dbReference type="EMBL" id="PREZ01000004">
    <property type="protein sequence ID" value="PPA70209.1"/>
    <property type="molecule type" value="Genomic_DNA"/>
</dbReference>
<comment type="caution">
    <text evidence="2">The sequence shown here is derived from an EMBL/GenBank/DDBJ whole genome shotgun (WGS) entry which is preliminary data.</text>
</comment>
<protein>
    <submittedName>
        <fullName evidence="2">Uncharacterized protein</fullName>
    </submittedName>
</protein>
<organism evidence="2 3">
    <name type="scientific">Jeotgalibacillus proteolyticus</name>
    <dbReference type="NCBI Taxonomy" id="2082395"/>
    <lineage>
        <taxon>Bacteria</taxon>
        <taxon>Bacillati</taxon>
        <taxon>Bacillota</taxon>
        <taxon>Bacilli</taxon>
        <taxon>Bacillales</taxon>
        <taxon>Caryophanaceae</taxon>
        <taxon>Jeotgalibacillus</taxon>
    </lineage>
</organism>
<reference evidence="2 3" key="1">
    <citation type="submission" date="2018-02" db="EMBL/GenBank/DDBJ databases">
        <title>Jeotgalibacillus proteolyticum sp. nov. a protease producing bacterium isolated from ocean sediments of Laizhou Bay.</title>
        <authorList>
            <person name="Li Y."/>
        </authorList>
    </citation>
    <scope>NUCLEOTIDE SEQUENCE [LARGE SCALE GENOMIC DNA]</scope>
    <source>
        <strain evidence="2 3">22-7</strain>
    </source>
</reference>
<dbReference type="OrthoDB" id="2930722at2"/>
<dbReference type="PROSITE" id="PS51257">
    <property type="entry name" value="PROKAR_LIPOPROTEIN"/>
    <property type="match status" value="1"/>
</dbReference>
<keyword evidence="1" id="KW-0732">Signal</keyword>
<keyword evidence="3" id="KW-1185">Reference proteome</keyword>
<dbReference type="RefSeq" id="WP_104058158.1">
    <property type="nucleotide sequence ID" value="NZ_PREZ01000004.1"/>
</dbReference>
<dbReference type="AlphaFoldDB" id="A0A2S5GB38"/>
<sequence length="78" mass="8584">MNLKAVFLILTLLLAVAGCQFKSKTYDAVWVQSSISSQETIDSAVERLSDANIKFIINKNGDVLIDERDMVKAVTCCS</sequence>
<proteinExistence type="predicted"/>
<feature type="signal peptide" evidence="1">
    <location>
        <begin position="1"/>
        <end position="17"/>
    </location>
</feature>
<dbReference type="Proteomes" id="UP000239047">
    <property type="component" value="Unassembled WGS sequence"/>
</dbReference>
<gene>
    <name evidence="2" type="ORF">C4B60_11535</name>
</gene>